<dbReference type="CDD" id="cd00093">
    <property type="entry name" value="HTH_XRE"/>
    <property type="match status" value="1"/>
</dbReference>
<dbReference type="Proteomes" id="UP001203423">
    <property type="component" value="Unassembled WGS sequence"/>
</dbReference>
<dbReference type="SUPFAM" id="SSF47413">
    <property type="entry name" value="lambda repressor-like DNA-binding domains"/>
    <property type="match status" value="1"/>
</dbReference>
<feature type="domain" description="HTH cro/C1-type" evidence="1">
    <location>
        <begin position="26"/>
        <end position="74"/>
    </location>
</feature>
<dbReference type="InterPro" id="IPR010982">
    <property type="entry name" value="Lambda_DNA-bd_dom_sf"/>
</dbReference>
<gene>
    <name evidence="2" type="ORF">L2764_06480</name>
</gene>
<reference evidence="2 3" key="1">
    <citation type="submission" date="2022-01" db="EMBL/GenBank/DDBJ databases">
        <title>Whole genome-based taxonomy of the Shewanellaceae.</title>
        <authorList>
            <person name="Martin-Rodriguez A.J."/>
        </authorList>
    </citation>
    <scope>NUCLEOTIDE SEQUENCE [LARGE SCALE GENOMIC DNA]</scope>
    <source>
        <strain evidence="2 3">DSM 17177</strain>
    </source>
</reference>
<dbReference type="Gene3D" id="1.10.260.40">
    <property type="entry name" value="lambda repressor-like DNA-binding domains"/>
    <property type="match status" value="1"/>
</dbReference>
<dbReference type="RefSeq" id="WP_248939413.1">
    <property type="nucleotide sequence ID" value="NZ_JAKIKS010000018.1"/>
</dbReference>
<dbReference type="InterPro" id="IPR001387">
    <property type="entry name" value="Cro/C1-type_HTH"/>
</dbReference>
<dbReference type="PROSITE" id="PS50943">
    <property type="entry name" value="HTH_CROC1"/>
    <property type="match status" value="1"/>
</dbReference>
<dbReference type="EMBL" id="JAKIKS010000018">
    <property type="protein sequence ID" value="MCL1124129.1"/>
    <property type="molecule type" value="Genomic_DNA"/>
</dbReference>
<evidence type="ECO:0000259" key="1">
    <source>
        <dbReference type="PROSITE" id="PS50943"/>
    </source>
</evidence>
<comment type="caution">
    <text evidence="2">The sequence shown here is derived from an EMBL/GenBank/DDBJ whole genome shotgun (WGS) entry which is preliminary data.</text>
</comment>
<evidence type="ECO:0000313" key="3">
    <source>
        <dbReference type="Proteomes" id="UP001203423"/>
    </source>
</evidence>
<name>A0ABT0L8V0_9GAMM</name>
<proteinExistence type="predicted"/>
<accession>A0ABT0L8V0</accession>
<evidence type="ECO:0000313" key="2">
    <source>
        <dbReference type="EMBL" id="MCL1124129.1"/>
    </source>
</evidence>
<protein>
    <submittedName>
        <fullName evidence="2">Helix-turn-helix transcriptional regulator</fullName>
    </submittedName>
</protein>
<keyword evidence="3" id="KW-1185">Reference proteome</keyword>
<sequence length="159" mass="18090">MYTEMSAMTKAKPLWAIRAEEMMGTKGITQEDLLDVFDVGTRGSVGHRFSGRQLARIEEVQRLAKKLGTTVSYLIGDSDELPTSTDQHKDINDHSVLAKSFQYLARIDKLNDSEIKSLFQLLEKLDLSRVIQVYEVLHEIERTGDVSSIIKLEDFRKIS</sequence>
<organism evidence="2 3">
    <name type="scientific">Shewanella surugensis</name>
    <dbReference type="NCBI Taxonomy" id="212020"/>
    <lineage>
        <taxon>Bacteria</taxon>
        <taxon>Pseudomonadati</taxon>
        <taxon>Pseudomonadota</taxon>
        <taxon>Gammaproteobacteria</taxon>
        <taxon>Alteromonadales</taxon>
        <taxon>Shewanellaceae</taxon>
        <taxon>Shewanella</taxon>
    </lineage>
</organism>